<gene>
    <name evidence="2" type="ORF">MNBD_GAMMA02-1560</name>
</gene>
<feature type="domain" description="SUF system FeS cluster assembly SufBD core" evidence="1">
    <location>
        <begin position="156"/>
        <end position="380"/>
    </location>
</feature>
<sequence length="386" mass="42798">MVGLITDWLEQAQIQKNTNPSWLQAKRQTALLQMQGLNAPNRKLESWRYTDANRLTKKLSDFESSSHCEQQTTAEAVAPIVIVVDESGYMGLAECPDWLMIQPLADMRAEDWHDCVFDQESVINLANSLLLQTGGLISIKATDQPVHIQLVYAFDEANAWQYVRNQFDVAAGVNVSITEQHQSGRVNAVNIFNLGDGVELNRKQNICLNSSEQFVSFNQFEVSAGANVSSVNHHIGGSLQHHNHTVNFNAEGSKYKSGSINKSFDNNHITDIVNVNHHCKGNQSDVTHRSIAKHQSQIYNNAKALVAVGADQSEIGQDLKNILLSPDAKIFSKPELEIYADEVIAAHGSTIGALDDAALFYLQSRGVDIEQAREIMIESFEQEALI</sequence>
<dbReference type="InterPro" id="IPR055346">
    <property type="entry name" value="Fe-S_cluster_assembly_SufBD"/>
</dbReference>
<dbReference type="InterPro" id="IPR000825">
    <property type="entry name" value="SUF_FeS_clus_asmbl_SufBD_core"/>
</dbReference>
<protein>
    <submittedName>
        <fullName evidence="2">Iron-sulfur cluster assembly protein SufD</fullName>
    </submittedName>
</protein>
<dbReference type="Pfam" id="PF01458">
    <property type="entry name" value="SUFBD_core"/>
    <property type="match status" value="1"/>
</dbReference>
<dbReference type="GO" id="GO:0016226">
    <property type="term" value="P:iron-sulfur cluster assembly"/>
    <property type="evidence" value="ECO:0007669"/>
    <property type="project" value="InterPro"/>
</dbReference>
<dbReference type="PANTHER" id="PTHR43575:SF1">
    <property type="entry name" value="PROTEIN ABCI7, CHLOROPLASTIC"/>
    <property type="match status" value="1"/>
</dbReference>
<dbReference type="InterPro" id="IPR037284">
    <property type="entry name" value="SUF_FeS_clus_asmbl_SufBD_sf"/>
</dbReference>
<dbReference type="AlphaFoldDB" id="A0A3B0VUU4"/>
<organism evidence="2">
    <name type="scientific">hydrothermal vent metagenome</name>
    <dbReference type="NCBI Taxonomy" id="652676"/>
    <lineage>
        <taxon>unclassified sequences</taxon>
        <taxon>metagenomes</taxon>
        <taxon>ecological metagenomes</taxon>
    </lineage>
</organism>
<dbReference type="PANTHER" id="PTHR43575">
    <property type="entry name" value="PROTEIN ABCI7, CHLOROPLASTIC"/>
    <property type="match status" value="1"/>
</dbReference>
<evidence type="ECO:0000313" key="2">
    <source>
        <dbReference type="EMBL" id="VAW43913.1"/>
    </source>
</evidence>
<evidence type="ECO:0000259" key="1">
    <source>
        <dbReference type="Pfam" id="PF01458"/>
    </source>
</evidence>
<proteinExistence type="predicted"/>
<dbReference type="SUPFAM" id="SSF101960">
    <property type="entry name" value="Stabilizer of iron transporter SufD"/>
    <property type="match status" value="1"/>
</dbReference>
<accession>A0A3B0VUU4</accession>
<dbReference type="EMBL" id="UOFA01000047">
    <property type="protein sequence ID" value="VAW43913.1"/>
    <property type="molecule type" value="Genomic_DNA"/>
</dbReference>
<reference evidence="2" key="1">
    <citation type="submission" date="2018-06" db="EMBL/GenBank/DDBJ databases">
        <authorList>
            <person name="Zhirakovskaya E."/>
        </authorList>
    </citation>
    <scope>NUCLEOTIDE SEQUENCE</scope>
</reference>
<name>A0A3B0VUU4_9ZZZZ</name>